<protein>
    <submittedName>
        <fullName evidence="2">Uncharacterized protein</fullName>
    </submittedName>
</protein>
<comment type="caution">
    <text evidence="2">The sequence shown here is derived from an EMBL/GenBank/DDBJ whole genome shotgun (WGS) entry which is preliminary data.</text>
</comment>
<evidence type="ECO:0000313" key="2">
    <source>
        <dbReference type="EMBL" id="KAF7285095.1"/>
    </source>
</evidence>
<dbReference type="EMBL" id="JAACXV010000061">
    <property type="protein sequence ID" value="KAF7285095.1"/>
    <property type="molecule type" value="Genomic_DNA"/>
</dbReference>
<proteinExistence type="predicted"/>
<gene>
    <name evidence="2" type="ORF">GWI33_011946</name>
</gene>
<organism evidence="2 3">
    <name type="scientific">Rhynchophorus ferrugineus</name>
    <name type="common">Red palm weevil</name>
    <name type="synonym">Curculio ferrugineus</name>
    <dbReference type="NCBI Taxonomy" id="354439"/>
    <lineage>
        <taxon>Eukaryota</taxon>
        <taxon>Metazoa</taxon>
        <taxon>Ecdysozoa</taxon>
        <taxon>Arthropoda</taxon>
        <taxon>Hexapoda</taxon>
        <taxon>Insecta</taxon>
        <taxon>Pterygota</taxon>
        <taxon>Neoptera</taxon>
        <taxon>Endopterygota</taxon>
        <taxon>Coleoptera</taxon>
        <taxon>Polyphaga</taxon>
        <taxon>Cucujiformia</taxon>
        <taxon>Curculionidae</taxon>
        <taxon>Dryophthorinae</taxon>
        <taxon>Rhynchophorus</taxon>
    </lineage>
</organism>
<dbReference type="Proteomes" id="UP000625711">
    <property type="component" value="Unassembled WGS sequence"/>
</dbReference>
<accession>A0A834IRU1</accession>
<reference evidence="2" key="1">
    <citation type="submission" date="2020-08" db="EMBL/GenBank/DDBJ databases">
        <title>Genome sequencing and assembly of the red palm weevil Rhynchophorus ferrugineus.</title>
        <authorList>
            <person name="Dias G.B."/>
            <person name="Bergman C.M."/>
            <person name="Manee M."/>
        </authorList>
    </citation>
    <scope>NUCLEOTIDE SEQUENCE</scope>
    <source>
        <strain evidence="2">AA-2017</strain>
        <tissue evidence="2">Whole larva</tissue>
    </source>
</reference>
<feature type="region of interest" description="Disordered" evidence="1">
    <location>
        <begin position="45"/>
        <end position="77"/>
    </location>
</feature>
<keyword evidence="3" id="KW-1185">Reference proteome</keyword>
<name>A0A834IRU1_RHYFE</name>
<evidence type="ECO:0000313" key="3">
    <source>
        <dbReference type="Proteomes" id="UP000625711"/>
    </source>
</evidence>
<dbReference type="AlphaFoldDB" id="A0A834IRU1"/>
<feature type="compositionally biased region" description="Basic and acidic residues" evidence="1">
    <location>
        <begin position="57"/>
        <end position="67"/>
    </location>
</feature>
<sequence>MKEIHHVDVFVRLRPVTVAVREEAAEVETVTASAAVAVAAALPPDADAGRASPDGSVSKKPEWKTEKCPGNATGTPARGINQASALMVPFLNRLLGIQVPLFLHIRANVQRTNFLFQNRKENYKHNLRTKQTANLRI</sequence>
<evidence type="ECO:0000256" key="1">
    <source>
        <dbReference type="SAM" id="MobiDB-lite"/>
    </source>
</evidence>